<accession>A0ABS3EQ63</accession>
<organism evidence="1 2">
    <name type="scientific">Agrobacterium burrii</name>
    <dbReference type="NCBI Taxonomy" id="2815339"/>
    <lineage>
        <taxon>Bacteria</taxon>
        <taxon>Pseudomonadati</taxon>
        <taxon>Pseudomonadota</taxon>
        <taxon>Alphaproteobacteria</taxon>
        <taxon>Hyphomicrobiales</taxon>
        <taxon>Rhizobiaceae</taxon>
        <taxon>Rhizobium/Agrobacterium group</taxon>
        <taxon>Agrobacterium</taxon>
        <taxon>Agrobacterium tumefaciens complex</taxon>
    </lineage>
</organism>
<comment type="caution">
    <text evidence="1">The sequence shown here is derived from an EMBL/GenBank/DDBJ whole genome shotgun (WGS) entry which is preliminary data.</text>
</comment>
<gene>
    <name evidence="1" type="ORF">JZX89_25755</name>
</gene>
<dbReference type="Proteomes" id="UP000664699">
    <property type="component" value="Unassembled WGS sequence"/>
</dbReference>
<proteinExistence type="predicted"/>
<sequence>MSRYPITVKSELQTDENAVIGFDPPLRTYFLQAFPDEATDACALWLGGFLEEYPSLESIINAARAEGYDVHGLTHDVIIALTKESGTPTPPSIAERLGIVR</sequence>
<protein>
    <submittedName>
        <fullName evidence="1">Uncharacterized protein</fullName>
    </submittedName>
</protein>
<reference evidence="1 2" key="1">
    <citation type="submission" date="2021-03" db="EMBL/GenBank/DDBJ databases">
        <title>Whole genome sequence of Agrobacterium sp. strain Rnr.</title>
        <authorList>
            <person name="Mafakheri H."/>
            <person name="Taghavi S.M."/>
            <person name="Nemanja K."/>
            <person name="Osdaghi E."/>
        </authorList>
    </citation>
    <scope>NUCLEOTIDE SEQUENCE [LARGE SCALE GENOMIC DNA]</scope>
    <source>
        <strain evidence="1 2">Rnr</strain>
    </source>
</reference>
<name>A0ABS3EQ63_9HYPH</name>
<dbReference type="EMBL" id="JAFLNA010000018">
    <property type="protein sequence ID" value="MBO0134147.1"/>
    <property type="molecule type" value="Genomic_DNA"/>
</dbReference>
<keyword evidence="2" id="KW-1185">Reference proteome</keyword>
<dbReference type="RefSeq" id="WP_207135766.1">
    <property type="nucleotide sequence ID" value="NZ_JAFLNA010000018.1"/>
</dbReference>
<evidence type="ECO:0000313" key="1">
    <source>
        <dbReference type="EMBL" id="MBO0134147.1"/>
    </source>
</evidence>
<evidence type="ECO:0000313" key="2">
    <source>
        <dbReference type="Proteomes" id="UP000664699"/>
    </source>
</evidence>